<keyword evidence="2" id="KW-1185">Reference proteome</keyword>
<evidence type="ECO:0000313" key="1">
    <source>
        <dbReference type="EMBL" id="KAE9398897.1"/>
    </source>
</evidence>
<proteinExistence type="predicted"/>
<reference evidence="1" key="1">
    <citation type="journal article" date="2019" name="Environ. Microbiol.">
        <title>Fungal ecological strategies reflected in gene transcription - a case study of two litter decomposers.</title>
        <authorList>
            <person name="Barbi F."/>
            <person name="Kohler A."/>
            <person name="Barry K."/>
            <person name="Baskaran P."/>
            <person name="Daum C."/>
            <person name="Fauchery L."/>
            <person name="Ihrmark K."/>
            <person name="Kuo A."/>
            <person name="LaButti K."/>
            <person name="Lipzen A."/>
            <person name="Morin E."/>
            <person name="Grigoriev I.V."/>
            <person name="Henrissat B."/>
            <person name="Lindahl B."/>
            <person name="Martin F."/>
        </authorList>
    </citation>
    <scope>NUCLEOTIDE SEQUENCE</scope>
    <source>
        <strain evidence="1">JB14</strain>
    </source>
</reference>
<dbReference type="EMBL" id="ML769476">
    <property type="protein sequence ID" value="KAE9398897.1"/>
    <property type="molecule type" value="Genomic_DNA"/>
</dbReference>
<accession>A0A6A4HPF0</accession>
<gene>
    <name evidence="1" type="ORF">BT96DRAFT_920501</name>
</gene>
<dbReference type="Proteomes" id="UP000799118">
    <property type="component" value="Unassembled WGS sequence"/>
</dbReference>
<evidence type="ECO:0000313" key="2">
    <source>
        <dbReference type="Proteomes" id="UP000799118"/>
    </source>
</evidence>
<protein>
    <submittedName>
        <fullName evidence="1">Uncharacterized protein</fullName>
    </submittedName>
</protein>
<dbReference type="OrthoDB" id="3233595at2759"/>
<sequence>MPISGYRGYLCRGVFGIESLRTKKKLDRNDEEVLVNGWYATRMNVNATDDGYEHLTV</sequence>
<organism evidence="1 2">
    <name type="scientific">Gymnopus androsaceus JB14</name>
    <dbReference type="NCBI Taxonomy" id="1447944"/>
    <lineage>
        <taxon>Eukaryota</taxon>
        <taxon>Fungi</taxon>
        <taxon>Dikarya</taxon>
        <taxon>Basidiomycota</taxon>
        <taxon>Agaricomycotina</taxon>
        <taxon>Agaricomycetes</taxon>
        <taxon>Agaricomycetidae</taxon>
        <taxon>Agaricales</taxon>
        <taxon>Marasmiineae</taxon>
        <taxon>Omphalotaceae</taxon>
        <taxon>Gymnopus</taxon>
    </lineage>
</organism>
<name>A0A6A4HPF0_9AGAR</name>
<dbReference type="AlphaFoldDB" id="A0A6A4HPF0"/>